<evidence type="ECO:0000256" key="1">
    <source>
        <dbReference type="ARBA" id="ARBA00022737"/>
    </source>
</evidence>
<dbReference type="Pfam" id="PF25023">
    <property type="entry name" value="TEN_YD-shell"/>
    <property type="match status" value="1"/>
</dbReference>
<keyword evidence="1" id="KW-0677">Repeat</keyword>
<name>A0ABY3X9N6_9GAMM</name>
<dbReference type="SMART" id="SM00736">
    <property type="entry name" value="CADG"/>
    <property type="match status" value="4"/>
</dbReference>
<keyword evidence="5" id="KW-1185">Reference proteome</keyword>
<dbReference type="InterPro" id="IPR056823">
    <property type="entry name" value="TEN-like_YD-shell"/>
</dbReference>
<feature type="domain" description="Dystroglycan-type cadherin-like" evidence="3">
    <location>
        <begin position="3098"/>
        <end position="3203"/>
    </location>
</feature>
<evidence type="ECO:0000313" key="5">
    <source>
        <dbReference type="Proteomes" id="UP000829194"/>
    </source>
</evidence>
<feature type="domain" description="Dystroglycan-type cadherin-like" evidence="3">
    <location>
        <begin position="3304"/>
        <end position="3407"/>
    </location>
</feature>
<evidence type="ECO:0000256" key="2">
    <source>
        <dbReference type="SAM" id="Phobius"/>
    </source>
</evidence>
<feature type="transmembrane region" description="Helical" evidence="2">
    <location>
        <begin position="4211"/>
        <end position="4233"/>
    </location>
</feature>
<proteinExistence type="predicted"/>
<accession>A0ABY3X9N6</accession>
<gene>
    <name evidence="4" type="ORF">MOV92_17120</name>
</gene>
<evidence type="ECO:0000259" key="3">
    <source>
        <dbReference type="SMART" id="SM00736"/>
    </source>
</evidence>
<dbReference type="InterPro" id="IPR015919">
    <property type="entry name" value="Cadherin-like_sf"/>
</dbReference>
<keyword evidence="2" id="KW-0472">Membrane</keyword>
<dbReference type="PANTHER" id="PTHR32305">
    <property type="match status" value="1"/>
</dbReference>
<feature type="domain" description="Dystroglycan-type cadherin-like" evidence="3">
    <location>
        <begin position="3212"/>
        <end position="3303"/>
    </location>
</feature>
<feature type="transmembrane region" description="Helical" evidence="2">
    <location>
        <begin position="4245"/>
        <end position="4269"/>
    </location>
</feature>
<evidence type="ECO:0000313" key="4">
    <source>
        <dbReference type="EMBL" id="UNP28209.1"/>
    </source>
</evidence>
<dbReference type="PANTHER" id="PTHR32305:SF15">
    <property type="entry name" value="PROTEIN RHSA-RELATED"/>
    <property type="match status" value="1"/>
</dbReference>
<dbReference type="Gene3D" id="2.180.10.10">
    <property type="entry name" value="RHS repeat-associated core"/>
    <property type="match status" value="9"/>
</dbReference>
<dbReference type="Pfam" id="PF05593">
    <property type="entry name" value="RHS_repeat"/>
    <property type="match status" value="11"/>
</dbReference>
<dbReference type="Gene3D" id="2.60.40.10">
    <property type="entry name" value="Immunoglobulins"/>
    <property type="match status" value="5"/>
</dbReference>
<sequence length="4913" mass="531237">MTGIVSGSGLGLFNGSMSQLGMGLGGNAQINQGRNTQHVNIATGNLILRSQDEQLLFRGTTLAAVRTYNSLGQLSQVGGDAWITGFERRVELLSGSLNVAGSVMRRHVGDGSYQDFVYVSANVYRSVTGDGAHDTLTWNGTSSVWTWVEGSSRREELYANHADATLKGRLTRIRELKSDGASQTTWNVLYDSGNRVSEVQAVEGGPQEALLFGYDANGRLSTLSTRINGVVNEQVSYGYDAAGRLSSVLVDLTPADAAGDRDSWDAGTASNNDGYRFQTVYTYVDASSLRLSQVRQSDGTIVSYTYDAQGRVKTLTRGDTNTNDADGQGQTLTFTYDDANRSTEVADSTGRSYIYVYDAAGQITEVRSPASSGLRDLTQYSYDSDGNITRVKTLRGGTTLSESVYQYDTSGNVLWQWQTVDPAIGTAATAVQRTYTANNQLASETIYSGLDADRELGAQSPTAGATTSYLYDAQDRVRFVVDALGAVREYEYETVGAGAGQVAKSRQYLAASYAGAMTLAALVAWATPTQRAQSTLVSSVYNNKGRLSGTTAYAQVDASGNGVENDSAEIVQYLYDAQGLLTQRRVMRSSTTAANDGRDVTQTTTYLYDGMDRVVSEVVTEKVGNGTEELRRITSKWTYQDSGASVRTVMEGGIVNDGAIGNDLLRIEVRNAAGQLVSVSESALSGGGTRAISKNYYDTAGRVRASENAGGARTYFFYDEEGQLAAQVDEVGAVVEYVRDNLGRIVQTKSYATLVNTSAWVASGAVVPATVAAIRPAISADDRVTTRSYDALGRLLSEKSGTDGATTQYSYDGAGRLLQAKAQDAAGNSRVVRYFYDIEGRQTGQLDAEGYLTEYSYDLLGRRIASKAYATATASAQRADGTLAQLRPATAADDQLTRWFYDGRNNIVGQLDAEGYLTEYVFDEARNERGVLAYANQLTGLTGSETLTSLHNTAVAGAVRETRRSYDSLGQLTTQKNAEGTVTRYTYDAQGRLLRTEAAADTSEVRENRLRYNVFGELIGELSGEGATNLTAGMTEAQLDAVYSQYGVTHSYNSLGERIESIDAAGNKTWYFYDTAGRSTYVVKGVANASGVANSQGEVLETRYDAFGEVRDTTAYTGRIALATAGSRDSAASAIAALTYLAASDSRRSYTYTQRGQLATVTEAEGQLRQYTYNAFAERIREAILNPGAASTVETDYDRRGLAIAHREGVGTPLARSTSATYDAFGRIVRATDARGVPTLYSYDRLGRQLTSRQTVLNREQVTTTAYDAYGRVLSVTDALGRATTSVYDTTNRTTTVTTPEGVAVKTSYDRHGQRIKVTAPLPGGTFAETTYVYDRDGHLISSTDPVGRTAGNEYDTRGLLAATVDGSGRRVELRYDAAGRLLQRIEDPAGLALTTAYRYDGQGRQTETVDASGRVIAYTYDREGRLVQTAQDPTGLNLRTTYSYDAQGRQIRMTEGAGTAAARTVQYDYDALGRRVAERVDPDGLNLVTAYAYDAEDNLIRHTDGTGNVTRFYYDQAGQLMYTVDPLGVMKRNWYDQVGRVVASRTFIVATNASTLTDTTTIVELDARINWNALDPANYTVYDRDGRIALVLTGMGTVQEYVYDAAGRVSAIRDYAALWPDFSQARVGKMFAGTALPGEFDLAPLRNDAADRITYQVYTAAGELRTTVDNAGTVISYVYDRAGRMVVHKRYTHAAQFNPTIRAKLIAGTASPQDVVDVTVVDNATDQVTYTSYDGAGRARYAVDANGSVVETLYDAAGRVAGTRAYVVPVVFDAPFKPQLIAGDTAAFITLRDRLAATADDARDLREYRVYDSAGRLAAVVDAAGYVAVRTYDAAGHLVQERHRSQTATISATLRAKLTAGTASYAELAAVTPQNEITDTLTRRAYDAAGRERFTLTQTGLVQSGVGLYTVDERRYDGANRVVLTTRYGSPVAFGAGATVDDVNAALTLGGLFAPDRNRQTRYVYDSAGRLRFSVDDLGAVAEQRYDGAGRVAESRQYGAYIPVDTVMTEAAVAAVVAGIADVRKTTTTYDAMGRTLTVTDSLNQVRRYSYDNLGQLRSHTNANGHVWNYDYDLAGRRVAEFSPEVSIGSADAAGAQSVRTVRIVTRTAYDALGNVLSRTENADTAQSRVTRYVYDNRGHQIRTIFPDAGRIDPTTDQLVATGAQPTLEVSYDALGRAVVQKDTRGYYSYKVYDGLGQLAFEIDQEGYVTGYTHDGFGQQTQLRRYAQRFNVAALSGWSEGQPISLAQAQAASATSATDRILTTRYDQRGLTIQVEQSQVAYYTSAGAAATGTPTVRMAYDAYGQKVRESTLLEGTAGGSDARWADAYLYYDAVGRKTMSVDAEGYVTRVSYNANGEAVECIEYAKAIFTGNLTTDAAPAAPIAGDAISGYDRLTRWSYDAIGRKTSETSVRHFQRIDGSNGVRDVARQLRYDGEDRVTQIIDDTGTLTTAYDALGRVTSVTEPNRRVINDGTFGLLTDSAGRDLFLDYMYESASPYTEMRYDAFGNLLLTRKYATGKRADGTVTAHAKDQLEYVRYDWQGRAVAVGAANGDTRYSEYDAADHVVRQRSAFTSTQPGLSGTTYTDYVYDKAGRQTQTQKYRVLQAWSAIDQQQTVEYNAFGEIVRKTHGLLQGSLDYVYDSAGRLIRSNENFGARNFGYNLAGHQVREQHVAATSDGQRVDAVTWNATDRLGRITLTRQPSHTTDPNLSSAIQQYRDRWGNVIEAVDARGYRTNYRYNELNQVVRDERPLVAVVGENGTITWLRPVNEWYYDALGRLIGTRDANGNLRMQEYDAVGQQVRSTDGLGSTTLYAYDALGQQRIVQNPAGYLTYNDYDQLGRLIETGDLLPTASGTRSRNRLQSYVLNQNGDRIKVTDALGNSTYYDYSSTHQIGRVRTATGLVTNYGYDVMGRKIAENYGSVGAAVQDRDGETVRLDELTWDYDVYGRLLDHNNLGGRDWNYEYVDTTGQLSAETQVGNSIPAGARYYTYYPSGRIKAIYENGPNPTYRYEYDAAGNRTLEEVDTVDGGGQAVHTITRSWYDSNNRVSRVVQDDLAVNKRIFDLSYTYDAVGNRRSVSATASYGPDAPGIPNSNSAPQALLTPADRAVRRGMSSQFSLLFSDLFRDAEQDPLTLQISLENEQPLPSWLSVQRDPATGWISFTANPPANASDQDLRIELIASETNASTQSASIVFNLYLRDNVAPRRYNDNVETLKVKTGDSWNKDLLATDFFYDLDVGDRLRLSLDNPAQLPSWLNWDQSAQAVLRLSGTAPTGTYTFQVRATDDKGQSEVKTIQIVVAPNNAPTGPGTLPSAYLLTDRDLTWSVPLSQAFVDADGDRLSLSATGLPAWMVFQRTTVLGQPYLSLSGRPPEGTPVGQIYTIVFTATDTNGASRNTTLSLTTRQVNQRPQPPSAMPALPPAVIGSSGYWYQLPAFTDADGDTLSYRLSQLPPGLSFNSATRVITGNPTVAGTYPVTYYADDGLGGVGQVSLQIWVRPNSAPEPTVIPNQNAMVSVGWSYQLPERYDAEYDEVKYSFTGLPPGVTYDPNTRVVSGAPTVAGSYTVTLYSSDIYGGVSSSQFIIDVAPRPTHNLAPYINRQAPNAQWNVLIEYPYTVQRYIAAADTFRDPDGDALSYRLITPTDWTHYIDGNGQHIIEARPATSNVGWTDTYTVVIRATDSKGAYVDMTFYVDVTTITNNPGDPGNPQDPTSLPGDGVLLFDMAAESSPAAVASTASVPALGPTQHKTYWYTYDAENRIKINNGTLSGGGIALQPMGENSYEITYDAAGNVVARAGLQPDPTTSSDSGILQTVIERSSYDLRGNRTEEFYEQIIRGGEIVSNGGLRKRMTYDANNRLTDSRSYFGSDAVHQERLPDGEVRFHEYGGWLYAAENYSYDIDGRLLLQHAWERAGSAGDSNWVIAAAADNAGNRQSNDIGVLGWRGSTHYVATLGDATATGHDSLGRLTTYKVYGVAPDGRQYIHTYTNTYQGWENYQLASTSGTSDHSSFKPTTNTLSYDALGRLLAQREHTTLRSGGTDDRMRYYAYNADGSVMQRREGRINDSGQFVQDEPLGPGNYRLIHAGGVQQAELRQGTRIQKSDGSFAYTNQFVSLNGIGGYEAGNAGKVMPLAGETLRGLAQRVYGSELMWYLIAEANGLSDPNKELIPGLGLTVPRAVVSQNNASTFKPYDPGEAIGSTTPNLPYIAPPPKDGCGGFAIVMMVIVAVAVTVATWGTMTAQTVGAMSAATSATAASAATLGAVGTSAAITATAALAPSLGTAVLAGAAASAAGSIAGQAVGSMMGATSFSWRNALSAGVAGGLTAGVGNLMGVGGVQSALAQSPMKAAGVALGNAAADYIGQKVAGIDHGFSWRAIAASAVAQYASAGISAAIGQPASQSFGGTGSLLGDFSDSMIGGIVGLHTRRTFGFNDDIDYKRMALDAFGNALGNAAVAGIQSRQADRAAERQAELDAGLKRSMETTQVKLDARTAELMDEIDAKLMRGMEKKTEQILGAALARGQARIDRSFDRKFAAAQARARAMAEEAKLAKLLEGSRYSGLSGRDLDDALAAGKQHRTAVAQSAALRATYGKTNAADIGSTKGLTAWESFTTFPVENMSEWLATGSQWLSDVANTMRGKNPATDALWSNNVNQRAPLDYADANVLSGHALAIVADAVAGTLSFARTTFDEDARYEYAGNLFSFPGEAKQWWNTSSGMEKFDAVYNGVVGAAMPAGAAGRLIPDVANSGNAARLSFGELRALKTAGLSRAEIARHIELNGDVYLFRGTSEGWVGSPGAQATAVSASVDPYVATVFGLEARAQGGRAVLQFGSRSEVGTFTRGNWFAVQEREVGVLTNAVGFAERAPYNFPVDRARAILDDMGLPSLPRVIRTPDDRRMFLDAAPKMTPEQTAEFLRRTRNGG</sequence>
<reference evidence="4 5" key="1">
    <citation type="submission" date="2022-03" db="EMBL/GenBank/DDBJ databases">
        <title>Complete genome sequence of Lysobacter capsici VKM B-2533 and Lysobacter gummosus 10.1.1, promising sources of lytic agents.</title>
        <authorList>
            <person name="Tarlachkov S.V."/>
            <person name="Kudryakova I.V."/>
            <person name="Afoshin A.S."/>
            <person name="Leontyevskaya E.A."/>
            <person name="Leontyevskaya N.V."/>
        </authorList>
    </citation>
    <scope>NUCLEOTIDE SEQUENCE [LARGE SCALE GENOMIC DNA]</scope>
    <source>
        <strain evidence="4 5">10.1.1</strain>
    </source>
</reference>
<dbReference type="EMBL" id="CP093547">
    <property type="protein sequence ID" value="UNP28209.1"/>
    <property type="molecule type" value="Genomic_DNA"/>
</dbReference>
<dbReference type="InterPro" id="IPR013783">
    <property type="entry name" value="Ig-like_fold"/>
</dbReference>
<keyword evidence="2" id="KW-1133">Transmembrane helix</keyword>
<dbReference type="SUPFAM" id="SSF69304">
    <property type="entry name" value="Tricorn protease N-terminal domain"/>
    <property type="match status" value="1"/>
</dbReference>
<protein>
    <submittedName>
        <fullName evidence="4">Ig domain-containing protein</fullName>
    </submittedName>
</protein>
<dbReference type="InterPro" id="IPR006530">
    <property type="entry name" value="YD"/>
</dbReference>
<dbReference type="InterPro" id="IPR006644">
    <property type="entry name" value="Cadg"/>
</dbReference>
<dbReference type="InterPro" id="IPR031325">
    <property type="entry name" value="RHS_repeat"/>
</dbReference>
<keyword evidence="2" id="KW-0812">Transmembrane</keyword>
<dbReference type="SUPFAM" id="SSF49313">
    <property type="entry name" value="Cadherin-like"/>
    <property type="match status" value="4"/>
</dbReference>
<dbReference type="RefSeq" id="WP_083512610.1">
    <property type="nucleotide sequence ID" value="NZ_CP011131.1"/>
</dbReference>
<feature type="transmembrane region" description="Helical" evidence="2">
    <location>
        <begin position="4275"/>
        <end position="4294"/>
    </location>
</feature>
<feature type="transmembrane region" description="Helical" evidence="2">
    <location>
        <begin position="4306"/>
        <end position="4329"/>
    </location>
</feature>
<dbReference type="Proteomes" id="UP000829194">
    <property type="component" value="Chromosome"/>
</dbReference>
<dbReference type="Pfam" id="PF05345">
    <property type="entry name" value="He_PIG"/>
    <property type="match status" value="4"/>
</dbReference>
<feature type="domain" description="Dystroglycan-type cadherin-like" evidence="3">
    <location>
        <begin position="3411"/>
        <end position="3499"/>
    </location>
</feature>
<organism evidence="4 5">
    <name type="scientific">Lysobacter gummosus</name>
    <dbReference type="NCBI Taxonomy" id="262324"/>
    <lineage>
        <taxon>Bacteria</taxon>
        <taxon>Pseudomonadati</taxon>
        <taxon>Pseudomonadota</taxon>
        <taxon>Gammaproteobacteria</taxon>
        <taxon>Lysobacterales</taxon>
        <taxon>Lysobacteraceae</taxon>
        <taxon>Lysobacter</taxon>
    </lineage>
</organism>
<dbReference type="NCBIfam" id="TIGR01643">
    <property type="entry name" value="YD_repeat_2x"/>
    <property type="match status" value="10"/>
</dbReference>
<dbReference type="InterPro" id="IPR050708">
    <property type="entry name" value="T6SS_VgrG/RHS"/>
</dbReference>